<organism evidence="1 2">
    <name type="scientific">Proteus phage pPM_01</name>
    <dbReference type="NCBI Taxonomy" id="1567485"/>
    <lineage>
        <taxon>Viruses</taxon>
        <taxon>Duplodnaviria</taxon>
        <taxon>Heunggongvirae</taxon>
        <taxon>Uroviricota</taxon>
        <taxon>Caudoviricetes</taxon>
        <taxon>Casjensviridae</taxon>
        <taxon>Lavrentievavirus</taxon>
        <taxon>Lavrentievavirus pPM01</taxon>
    </lineage>
</organism>
<reference evidence="1 2" key="1">
    <citation type="submission" date="2014-10" db="EMBL/GenBank/DDBJ databases">
        <title>Characterization of phage pPM_01 specific to Proteus mirabilis.</title>
        <authorList>
            <person name="Wirjon I.A."/>
            <person name="Mat Arip Y."/>
        </authorList>
    </citation>
    <scope>NUCLEOTIDE SEQUENCE [LARGE SCALE GENOMIC DNA]</scope>
</reference>
<dbReference type="EMBL" id="KP063118">
    <property type="protein sequence ID" value="AJA41271.1"/>
    <property type="molecule type" value="Genomic_DNA"/>
</dbReference>
<dbReference type="RefSeq" id="YP_009199635.1">
    <property type="nucleotide sequence ID" value="NC_028812.1"/>
</dbReference>
<gene>
    <name evidence="1" type="ORF">pPM01_0022</name>
</gene>
<keyword evidence="2" id="KW-1185">Reference proteome</keyword>
<evidence type="ECO:0000313" key="2">
    <source>
        <dbReference type="Proteomes" id="UP000031807"/>
    </source>
</evidence>
<evidence type="ECO:0000313" key="1">
    <source>
        <dbReference type="EMBL" id="AJA41271.1"/>
    </source>
</evidence>
<name>A0A0B4SJZ1_9CAUD</name>
<accession>A0A0B4SJZ1</accession>
<proteinExistence type="predicted"/>
<sequence length="272" mass="30879">MIKLMHYADYDYRDPSKHEHRIFPVPAGIRVGVIIKRVKSIANPTKIEVWQYDEKGNAITDLTGFAPHIEGVCLKAYQWLTEHTLSLSGISDTESDAYDSGIVIDGYFQDIRPNYGTADETLDQLEEWLLDEFETTDETKTIFQYLAVTTYESALRGKDGKDIHLRRSNLRHALCASNNADHTRANISVSDNVPRFTVWPMSMSPRSWDMSKPGPNAWDSMAGVAAPRGQQFEDQLNTCFERGFIGGLDMRAFHGWNTRVTAYQFITEDATL</sequence>
<dbReference type="Proteomes" id="UP000031807">
    <property type="component" value="Segment"/>
</dbReference>
<dbReference type="KEGG" id="vg:26626746"/>
<protein>
    <submittedName>
        <fullName evidence="1">Uncharacterized protein</fullName>
    </submittedName>
</protein>
<dbReference type="GeneID" id="26626746"/>